<dbReference type="Pfam" id="PF00664">
    <property type="entry name" value="ABC_membrane"/>
    <property type="match status" value="1"/>
</dbReference>
<keyword evidence="8 9" id="KW-0472">Membrane</keyword>
<feature type="domain" description="ABC transmembrane type-1" evidence="11">
    <location>
        <begin position="41"/>
        <end position="325"/>
    </location>
</feature>
<proteinExistence type="predicted"/>
<dbReference type="Gene3D" id="1.20.1560.10">
    <property type="entry name" value="ABC transporter type 1, transmembrane domain"/>
    <property type="match status" value="1"/>
</dbReference>
<dbReference type="InterPro" id="IPR027417">
    <property type="entry name" value="P-loop_NTPase"/>
</dbReference>
<dbReference type="PROSITE" id="PS50929">
    <property type="entry name" value="ABC_TM1F"/>
    <property type="match status" value="1"/>
</dbReference>
<dbReference type="PROSITE" id="PS00211">
    <property type="entry name" value="ABC_TRANSPORTER_1"/>
    <property type="match status" value="1"/>
</dbReference>
<keyword evidence="4 9" id="KW-0812">Transmembrane</keyword>
<dbReference type="OrthoDB" id="9770415at2"/>
<evidence type="ECO:0000259" key="10">
    <source>
        <dbReference type="PROSITE" id="PS50893"/>
    </source>
</evidence>
<organism evidence="12 13">
    <name type="scientific">Falseniella ignava</name>
    <dbReference type="NCBI Taxonomy" id="137730"/>
    <lineage>
        <taxon>Bacteria</taxon>
        <taxon>Bacillati</taxon>
        <taxon>Bacillota</taxon>
        <taxon>Bacilli</taxon>
        <taxon>Lactobacillales</taxon>
        <taxon>Aerococcaceae</taxon>
        <taxon>Falseniella</taxon>
    </lineage>
</organism>
<keyword evidence="2" id="KW-0813">Transport</keyword>
<dbReference type="Proteomes" id="UP000234384">
    <property type="component" value="Unassembled WGS sequence"/>
</dbReference>
<evidence type="ECO:0000256" key="6">
    <source>
        <dbReference type="ARBA" id="ARBA00022840"/>
    </source>
</evidence>
<evidence type="ECO:0000256" key="7">
    <source>
        <dbReference type="ARBA" id="ARBA00022989"/>
    </source>
</evidence>
<feature type="transmembrane region" description="Helical" evidence="9">
    <location>
        <begin position="182"/>
        <end position="201"/>
    </location>
</feature>
<dbReference type="GO" id="GO:0005524">
    <property type="term" value="F:ATP binding"/>
    <property type="evidence" value="ECO:0007669"/>
    <property type="project" value="UniProtKB-KW"/>
</dbReference>
<feature type="transmembrane region" description="Helical" evidence="9">
    <location>
        <begin position="81"/>
        <end position="100"/>
    </location>
</feature>
<dbReference type="InterPro" id="IPR003439">
    <property type="entry name" value="ABC_transporter-like_ATP-bd"/>
</dbReference>
<feature type="transmembrane region" description="Helical" evidence="9">
    <location>
        <begin position="40"/>
        <end position="61"/>
    </location>
</feature>
<dbReference type="GO" id="GO:0016887">
    <property type="term" value="F:ATP hydrolysis activity"/>
    <property type="evidence" value="ECO:0007669"/>
    <property type="project" value="InterPro"/>
</dbReference>
<dbReference type="EMBL" id="PKHE01000001">
    <property type="protein sequence ID" value="PKY90676.1"/>
    <property type="molecule type" value="Genomic_DNA"/>
</dbReference>
<dbReference type="Pfam" id="PF00005">
    <property type="entry name" value="ABC_tran"/>
    <property type="match status" value="1"/>
</dbReference>
<evidence type="ECO:0000256" key="4">
    <source>
        <dbReference type="ARBA" id="ARBA00022692"/>
    </source>
</evidence>
<evidence type="ECO:0000259" key="11">
    <source>
        <dbReference type="PROSITE" id="PS50929"/>
    </source>
</evidence>
<accession>A0A2I1K4V8</accession>
<dbReference type="InterPro" id="IPR003593">
    <property type="entry name" value="AAA+_ATPase"/>
</dbReference>
<gene>
    <name evidence="12" type="ORF">CYJ57_00445</name>
</gene>
<dbReference type="GO" id="GO:0015421">
    <property type="term" value="F:ABC-type oligopeptide transporter activity"/>
    <property type="evidence" value="ECO:0007669"/>
    <property type="project" value="TreeGrafter"/>
</dbReference>
<dbReference type="CDD" id="cd18541">
    <property type="entry name" value="ABC_6TM_TmrB_like"/>
    <property type="match status" value="1"/>
</dbReference>
<dbReference type="InterPro" id="IPR011527">
    <property type="entry name" value="ABC1_TM_dom"/>
</dbReference>
<dbReference type="SUPFAM" id="SSF90123">
    <property type="entry name" value="ABC transporter transmembrane region"/>
    <property type="match status" value="1"/>
</dbReference>
<dbReference type="PANTHER" id="PTHR43394">
    <property type="entry name" value="ATP-DEPENDENT PERMEASE MDL1, MITOCHONDRIAL"/>
    <property type="match status" value="1"/>
</dbReference>
<dbReference type="PROSITE" id="PS50893">
    <property type="entry name" value="ABC_TRANSPORTER_2"/>
    <property type="match status" value="1"/>
</dbReference>
<feature type="domain" description="ABC transporter" evidence="10">
    <location>
        <begin position="357"/>
        <end position="593"/>
    </location>
</feature>
<dbReference type="PANTHER" id="PTHR43394:SF1">
    <property type="entry name" value="ATP-BINDING CASSETTE SUB-FAMILY B MEMBER 10, MITOCHONDRIAL"/>
    <property type="match status" value="1"/>
</dbReference>
<evidence type="ECO:0000256" key="5">
    <source>
        <dbReference type="ARBA" id="ARBA00022741"/>
    </source>
</evidence>
<comment type="caution">
    <text evidence="12">The sequence shown here is derived from an EMBL/GenBank/DDBJ whole genome shotgun (WGS) entry which is preliminary data.</text>
</comment>
<sequence>MDNFIVFTISKLSYNENNEKGGDNMIRSLTSYISQHRTRFIIGVIFALVNSLALLVPNYIIQRFVDGLVQQTISVSKSIQLVGVLFAAGVIAYLSQLIYLRTIFYQGIQYQAELRQSMFDKLLTLRQPFYEKFRSGDLMTRMTTDIDMMGNMLSWGTIIALGDGLYMIAIIVVMSWVVSWQAALVSSLPLVLFGIAIYYIGQQVDQRYERSREEVTKLSNEVLEVVEGVRVIRSYTTTQVEQARFTERTQQARDKTNDYIVYNASYGPVSRFFSGLSTAAGLLYGGYMVKAGQITVGQFVAFQMYLGMLSDFVWGAADLVAIYKQANISFNKISELITYPDEVAVPGQVDIDQIDSIEWRDYSFTYPNDKHPILKDISLILKRGQTLGIVGKTGSGKSTLVRQMLRQFPVENTEQFLLNGRPITDYAINQIESLISYVPQEHIMFSKTVRYNIEFGLKEATEKQVMDAVDWADLSKDLARMPEGLDTIVGEKGVTLSGGQKQRISIARALIRQPELLILDDSLSAVDAQTERTIIDHIARVRQDKTNMIVSHRLSAVQSADLIIVMEQGRIVESGTSEQLMVQKGWYYEQYLRQQVEGDHHEDI</sequence>
<reference evidence="12 13" key="1">
    <citation type="submission" date="2017-12" db="EMBL/GenBank/DDBJ databases">
        <title>Phylogenetic diversity of female urinary microbiome.</title>
        <authorList>
            <person name="Thomas-White K."/>
            <person name="Wolfe A.J."/>
        </authorList>
    </citation>
    <scope>NUCLEOTIDE SEQUENCE [LARGE SCALE GENOMIC DNA]</scope>
    <source>
        <strain evidence="12 13">UMB0898</strain>
    </source>
</reference>
<evidence type="ECO:0000256" key="1">
    <source>
        <dbReference type="ARBA" id="ARBA00004651"/>
    </source>
</evidence>
<evidence type="ECO:0000256" key="8">
    <source>
        <dbReference type="ARBA" id="ARBA00023136"/>
    </source>
</evidence>
<name>A0A2I1K4V8_9LACT</name>
<dbReference type="Gene3D" id="3.40.50.300">
    <property type="entry name" value="P-loop containing nucleotide triphosphate hydrolases"/>
    <property type="match status" value="1"/>
</dbReference>
<dbReference type="InterPro" id="IPR036640">
    <property type="entry name" value="ABC1_TM_sf"/>
</dbReference>
<dbReference type="SMART" id="SM00382">
    <property type="entry name" value="AAA"/>
    <property type="match status" value="1"/>
</dbReference>
<evidence type="ECO:0000313" key="12">
    <source>
        <dbReference type="EMBL" id="PKY90676.1"/>
    </source>
</evidence>
<keyword evidence="7 9" id="KW-1133">Transmembrane helix</keyword>
<protein>
    <submittedName>
        <fullName evidence="12">ABC transporter ATP-binding protein</fullName>
    </submittedName>
</protein>
<comment type="subcellular location">
    <subcellularLocation>
        <location evidence="1">Cell membrane</location>
        <topology evidence="1">Multi-pass membrane protein</topology>
    </subcellularLocation>
</comment>
<dbReference type="InterPro" id="IPR017871">
    <property type="entry name" value="ABC_transporter-like_CS"/>
</dbReference>
<dbReference type="FunFam" id="3.40.50.300:FF:000221">
    <property type="entry name" value="Multidrug ABC transporter ATP-binding protein"/>
    <property type="match status" value="1"/>
</dbReference>
<keyword evidence="3" id="KW-1003">Cell membrane</keyword>
<keyword evidence="6 12" id="KW-0067">ATP-binding</keyword>
<evidence type="ECO:0000256" key="9">
    <source>
        <dbReference type="SAM" id="Phobius"/>
    </source>
</evidence>
<evidence type="ECO:0000256" key="3">
    <source>
        <dbReference type="ARBA" id="ARBA00022475"/>
    </source>
</evidence>
<evidence type="ECO:0000313" key="13">
    <source>
        <dbReference type="Proteomes" id="UP000234384"/>
    </source>
</evidence>
<keyword evidence="5" id="KW-0547">Nucleotide-binding</keyword>
<dbReference type="GO" id="GO:0005886">
    <property type="term" value="C:plasma membrane"/>
    <property type="evidence" value="ECO:0007669"/>
    <property type="project" value="UniProtKB-SubCell"/>
</dbReference>
<dbReference type="InterPro" id="IPR039421">
    <property type="entry name" value="Type_1_exporter"/>
</dbReference>
<dbReference type="AlphaFoldDB" id="A0A2I1K4V8"/>
<feature type="transmembrane region" description="Helical" evidence="9">
    <location>
        <begin position="152"/>
        <end position="176"/>
    </location>
</feature>
<dbReference type="SUPFAM" id="SSF52540">
    <property type="entry name" value="P-loop containing nucleoside triphosphate hydrolases"/>
    <property type="match status" value="1"/>
</dbReference>
<evidence type="ECO:0000256" key="2">
    <source>
        <dbReference type="ARBA" id="ARBA00022448"/>
    </source>
</evidence>